<evidence type="ECO:0000313" key="2">
    <source>
        <dbReference type="EMBL" id="KAJ1130773.1"/>
    </source>
</evidence>
<dbReference type="AlphaFoldDB" id="A0AAV7PWD7"/>
<organism evidence="2 3">
    <name type="scientific">Pleurodeles waltl</name>
    <name type="common">Iberian ribbed newt</name>
    <dbReference type="NCBI Taxonomy" id="8319"/>
    <lineage>
        <taxon>Eukaryota</taxon>
        <taxon>Metazoa</taxon>
        <taxon>Chordata</taxon>
        <taxon>Craniata</taxon>
        <taxon>Vertebrata</taxon>
        <taxon>Euteleostomi</taxon>
        <taxon>Amphibia</taxon>
        <taxon>Batrachia</taxon>
        <taxon>Caudata</taxon>
        <taxon>Salamandroidea</taxon>
        <taxon>Salamandridae</taxon>
        <taxon>Pleurodelinae</taxon>
        <taxon>Pleurodeles</taxon>
    </lineage>
</organism>
<dbReference type="Proteomes" id="UP001066276">
    <property type="component" value="Chromosome 7"/>
</dbReference>
<feature type="compositionally biased region" description="Polar residues" evidence="1">
    <location>
        <begin position="32"/>
        <end position="42"/>
    </location>
</feature>
<proteinExistence type="predicted"/>
<feature type="region of interest" description="Disordered" evidence="1">
    <location>
        <begin position="74"/>
        <end position="108"/>
    </location>
</feature>
<feature type="region of interest" description="Disordered" evidence="1">
    <location>
        <begin position="32"/>
        <end position="61"/>
    </location>
</feature>
<feature type="compositionally biased region" description="Basic and acidic residues" evidence="1">
    <location>
        <begin position="92"/>
        <end position="101"/>
    </location>
</feature>
<accession>A0AAV7PWD7</accession>
<name>A0AAV7PWD7_PLEWA</name>
<reference evidence="2" key="1">
    <citation type="journal article" date="2022" name="bioRxiv">
        <title>Sequencing and chromosome-scale assembly of the giantPleurodeles waltlgenome.</title>
        <authorList>
            <person name="Brown T."/>
            <person name="Elewa A."/>
            <person name="Iarovenko S."/>
            <person name="Subramanian E."/>
            <person name="Araus A.J."/>
            <person name="Petzold A."/>
            <person name="Susuki M."/>
            <person name="Suzuki K.-i.T."/>
            <person name="Hayashi T."/>
            <person name="Toyoda A."/>
            <person name="Oliveira C."/>
            <person name="Osipova E."/>
            <person name="Leigh N.D."/>
            <person name="Simon A."/>
            <person name="Yun M.H."/>
        </authorList>
    </citation>
    <scope>NUCLEOTIDE SEQUENCE</scope>
    <source>
        <strain evidence="2">20211129_DDA</strain>
        <tissue evidence="2">Liver</tissue>
    </source>
</reference>
<evidence type="ECO:0000256" key="1">
    <source>
        <dbReference type="SAM" id="MobiDB-lite"/>
    </source>
</evidence>
<keyword evidence="3" id="KW-1185">Reference proteome</keyword>
<dbReference type="EMBL" id="JANPWB010000011">
    <property type="protein sequence ID" value="KAJ1130773.1"/>
    <property type="molecule type" value="Genomic_DNA"/>
</dbReference>
<gene>
    <name evidence="2" type="ORF">NDU88_009121</name>
</gene>
<protein>
    <submittedName>
        <fullName evidence="2">Uncharacterized protein</fullName>
    </submittedName>
</protein>
<comment type="caution">
    <text evidence="2">The sequence shown here is derived from an EMBL/GenBank/DDBJ whole genome shotgun (WGS) entry which is preliminary data.</text>
</comment>
<sequence>MVLERPTSYQIPQLYGIGWNSLMRRLCGLPLQSSLDRSNQGNRYPGSERRPYPPKQQVAAEQKMEVEAAVISSGLQKCRKPDQAGQKKSRVHQAERRHQVQYERGAGA</sequence>
<evidence type="ECO:0000313" key="3">
    <source>
        <dbReference type="Proteomes" id="UP001066276"/>
    </source>
</evidence>